<keyword evidence="1" id="KW-0472">Membrane</keyword>
<evidence type="ECO:0000313" key="2">
    <source>
        <dbReference type="EMBL" id="KAA8826539.1"/>
    </source>
</evidence>
<organism evidence="2 3">
    <name type="scientific">Bifidobacterium myosotis</name>
    <dbReference type="NCBI Taxonomy" id="1630166"/>
    <lineage>
        <taxon>Bacteria</taxon>
        <taxon>Bacillati</taxon>
        <taxon>Actinomycetota</taxon>
        <taxon>Actinomycetes</taxon>
        <taxon>Bifidobacteriales</taxon>
        <taxon>Bifidobacteriaceae</taxon>
        <taxon>Bifidobacterium</taxon>
    </lineage>
</organism>
<keyword evidence="1" id="KW-0812">Transmembrane</keyword>
<feature type="transmembrane region" description="Helical" evidence="1">
    <location>
        <begin position="46"/>
        <end position="65"/>
    </location>
</feature>
<name>A0A5M9ZH84_9BIFI</name>
<feature type="transmembrane region" description="Helical" evidence="1">
    <location>
        <begin position="20"/>
        <end position="39"/>
    </location>
</feature>
<dbReference type="EMBL" id="RZUH01000010">
    <property type="protein sequence ID" value="KAA8826539.1"/>
    <property type="molecule type" value="Genomic_DNA"/>
</dbReference>
<keyword evidence="1" id="KW-1133">Transmembrane helix</keyword>
<evidence type="ECO:0000313" key="3">
    <source>
        <dbReference type="Proteomes" id="UP000410049"/>
    </source>
</evidence>
<protein>
    <submittedName>
        <fullName evidence="2">Uncharacterized protein</fullName>
    </submittedName>
</protein>
<evidence type="ECO:0000256" key="1">
    <source>
        <dbReference type="SAM" id="Phobius"/>
    </source>
</evidence>
<accession>A0A5M9ZH84</accession>
<gene>
    <name evidence="2" type="ORF">EMO91_10810</name>
</gene>
<reference evidence="2 3" key="1">
    <citation type="journal article" date="2019" name="Syst. Appl. Microbiol.">
        <title>Characterization of Bifidobacterium species in feaces of the Egyptian fruit bat: Description of B. vespertilionis sp. nov. and B. rousetti sp. nov.</title>
        <authorList>
            <person name="Modesto M."/>
            <person name="Satti M."/>
            <person name="Watanabe K."/>
            <person name="Puglisi E."/>
            <person name="Morelli L."/>
            <person name="Huang C.-H."/>
            <person name="Liou J.-S."/>
            <person name="Miyashita M."/>
            <person name="Tamura T."/>
            <person name="Saito S."/>
            <person name="Mori K."/>
            <person name="Huang L."/>
            <person name="Sciavilla P."/>
            <person name="Sandri C."/>
            <person name="Spiezio C."/>
            <person name="Vitali F."/>
            <person name="Cavalieri D."/>
            <person name="Perpetuini G."/>
            <person name="Tofalo R."/>
            <person name="Bonetti A."/>
            <person name="Arita M."/>
            <person name="Mattarelli P."/>
        </authorList>
    </citation>
    <scope>NUCLEOTIDE SEQUENCE [LARGE SCALE GENOMIC DNA]</scope>
    <source>
        <strain evidence="2 3">RST17</strain>
    </source>
</reference>
<proteinExistence type="predicted"/>
<dbReference type="Proteomes" id="UP000410049">
    <property type="component" value="Unassembled WGS sequence"/>
</dbReference>
<dbReference type="AlphaFoldDB" id="A0A5M9ZH84"/>
<comment type="caution">
    <text evidence="2">The sequence shown here is derived from an EMBL/GenBank/DDBJ whole genome shotgun (WGS) entry which is preliminary data.</text>
</comment>
<sequence>MAVGLWLVGRRAATTNQPQLATWRLTLALPCLALPCLALPCLALPCLALPCLGSWLLALGSWFLMSDLDA</sequence>